<dbReference type="AlphaFoldDB" id="A0AA38HDW0"/>
<dbReference type="Gene3D" id="3.90.180.10">
    <property type="entry name" value="Medium-chain alcohol dehydrogenases, catalytic domain"/>
    <property type="match status" value="1"/>
</dbReference>
<dbReference type="InterPro" id="IPR047122">
    <property type="entry name" value="Trans-enoyl_RdTase-like"/>
</dbReference>
<reference evidence="3" key="1">
    <citation type="journal article" date="2022" name="G3 (Bethesda)">
        <title>High quality genome of the basidiomycete yeast Dioszegia hungarica PDD-24b-2 isolated from cloud water.</title>
        <authorList>
            <person name="Jarrige D."/>
            <person name="Haridas S."/>
            <person name="Bleykasten-Grosshans C."/>
            <person name="Joly M."/>
            <person name="Nadalig T."/>
            <person name="Sancelme M."/>
            <person name="Vuilleumier S."/>
            <person name="Grigoriev I.V."/>
            <person name="Amato P."/>
            <person name="Bringel F."/>
        </authorList>
    </citation>
    <scope>NUCLEOTIDE SEQUENCE</scope>
    <source>
        <strain evidence="3">PDD-24b-2</strain>
    </source>
</reference>
<organism evidence="3 4">
    <name type="scientific">Dioszegia hungarica</name>
    <dbReference type="NCBI Taxonomy" id="4972"/>
    <lineage>
        <taxon>Eukaryota</taxon>
        <taxon>Fungi</taxon>
        <taxon>Dikarya</taxon>
        <taxon>Basidiomycota</taxon>
        <taxon>Agaricomycotina</taxon>
        <taxon>Tremellomycetes</taxon>
        <taxon>Tremellales</taxon>
        <taxon>Bulleribasidiaceae</taxon>
        <taxon>Dioszegia</taxon>
    </lineage>
</organism>
<dbReference type="Proteomes" id="UP001164286">
    <property type="component" value="Unassembled WGS sequence"/>
</dbReference>
<dbReference type="InterPro" id="IPR011032">
    <property type="entry name" value="GroES-like_sf"/>
</dbReference>
<gene>
    <name evidence="3" type="ORF">MKK02DRAFT_36288</name>
</gene>
<dbReference type="GeneID" id="77728598"/>
<feature type="domain" description="Enoyl reductase (ER)" evidence="2">
    <location>
        <begin position="16"/>
        <end position="354"/>
    </location>
</feature>
<proteinExistence type="predicted"/>
<dbReference type="SMART" id="SM00829">
    <property type="entry name" value="PKS_ER"/>
    <property type="match status" value="1"/>
</dbReference>
<protein>
    <submittedName>
        <fullName evidence="3">Dehydrogenase</fullName>
    </submittedName>
</protein>
<dbReference type="InterPro" id="IPR013154">
    <property type="entry name" value="ADH-like_N"/>
</dbReference>
<dbReference type="PANTHER" id="PTHR45348:SF7">
    <property type="entry name" value="ZINC BINDING OXIDOREDUCTASE, PUTATIVE-RELATED"/>
    <property type="match status" value="1"/>
</dbReference>
<dbReference type="CDD" id="cd08249">
    <property type="entry name" value="enoyl_reductase_like"/>
    <property type="match status" value="1"/>
</dbReference>
<dbReference type="EMBL" id="JAKWFO010000003">
    <property type="protein sequence ID" value="KAI9638661.1"/>
    <property type="molecule type" value="Genomic_DNA"/>
</dbReference>
<keyword evidence="4" id="KW-1185">Reference proteome</keyword>
<evidence type="ECO:0000313" key="4">
    <source>
        <dbReference type="Proteomes" id="UP001164286"/>
    </source>
</evidence>
<dbReference type="InterPro" id="IPR020843">
    <property type="entry name" value="ER"/>
</dbReference>
<feature type="compositionally biased region" description="Polar residues" evidence="1">
    <location>
        <begin position="14"/>
        <end position="26"/>
    </location>
</feature>
<dbReference type="Gene3D" id="3.40.50.720">
    <property type="entry name" value="NAD(P)-binding Rossmann-like Domain"/>
    <property type="match status" value="1"/>
</dbReference>
<feature type="region of interest" description="Disordered" evidence="1">
    <location>
        <begin position="1"/>
        <end position="26"/>
    </location>
</feature>
<sequence>MSTESKSMRAVVQNEGSDMTCSVQTKPIPTPGSNEVLIKVEYAAQNPTDWKHSAFFSPAGSTMGCDFSGTITSLGPDIVNSSLKVGDRVAGCVHGNLFEDKGSYAEYCKQESDLVFKVPEGMGMDEAATFGVAWVTACQVLVSDQNVPWPPAKQDKYYLIYGASSSVGLFALPLAKAMGYKTIAVCSPHSFDLVKSYGADEVVDYHQGIEAAGAEIRKLAGGGGVDIGLDTISDGDSVKISQAGFGENGGRLNLILPAPKDKAGLREDVELSSTMMYTLFGKRFTMTPLKPNPYYFPVIDKDRKFGAAIMDHTPELISKYGVKANPIDLRGGLDAVPQGFADMKAGKVSGKKFVYKVAE</sequence>
<comment type="caution">
    <text evidence="3">The sequence shown here is derived from an EMBL/GenBank/DDBJ whole genome shotgun (WGS) entry which is preliminary data.</text>
</comment>
<dbReference type="SUPFAM" id="SSF50129">
    <property type="entry name" value="GroES-like"/>
    <property type="match status" value="1"/>
</dbReference>
<dbReference type="RefSeq" id="XP_052948438.1">
    <property type="nucleotide sequence ID" value="XM_053089393.1"/>
</dbReference>
<dbReference type="Pfam" id="PF08240">
    <property type="entry name" value="ADH_N"/>
    <property type="match status" value="1"/>
</dbReference>
<name>A0AA38HDW0_9TREE</name>
<evidence type="ECO:0000259" key="2">
    <source>
        <dbReference type="SMART" id="SM00829"/>
    </source>
</evidence>
<dbReference type="InterPro" id="IPR013149">
    <property type="entry name" value="ADH-like_C"/>
</dbReference>
<evidence type="ECO:0000313" key="3">
    <source>
        <dbReference type="EMBL" id="KAI9638661.1"/>
    </source>
</evidence>
<accession>A0AA38HDW0</accession>
<dbReference type="PANTHER" id="PTHR45348">
    <property type="entry name" value="HYPOTHETICAL OXIDOREDUCTASE (EUROFUNG)"/>
    <property type="match status" value="1"/>
</dbReference>
<evidence type="ECO:0000256" key="1">
    <source>
        <dbReference type="SAM" id="MobiDB-lite"/>
    </source>
</evidence>
<dbReference type="SUPFAM" id="SSF51735">
    <property type="entry name" value="NAD(P)-binding Rossmann-fold domains"/>
    <property type="match status" value="1"/>
</dbReference>
<dbReference type="Pfam" id="PF00107">
    <property type="entry name" value="ADH_zinc_N"/>
    <property type="match status" value="1"/>
</dbReference>
<dbReference type="InterPro" id="IPR036291">
    <property type="entry name" value="NAD(P)-bd_dom_sf"/>
</dbReference>
<dbReference type="GO" id="GO:0016651">
    <property type="term" value="F:oxidoreductase activity, acting on NAD(P)H"/>
    <property type="evidence" value="ECO:0007669"/>
    <property type="project" value="InterPro"/>
</dbReference>